<proteinExistence type="inferred from homology"/>
<dbReference type="AlphaFoldDB" id="A0A8H6KDI5"/>
<feature type="binding site" evidence="8">
    <location>
        <position position="126"/>
    </location>
    <ligand>
        <name>L-glutamine</name>
        <dbReference type="ChEBI" id="CHEBI:58359"/>
    </ligand>
</feature>
<evidence type="ECO:0000256" key="2">
    <source>
        <dbReference type="ARBA" id="ARBA00012918"/>
    </source>
</evidence>
<dbReference type="HAMAP" id="MF_01615">
    <property type="entry name" value="PdxT"/>
    <property type="match status" value="1"/>
</dbReference>
<evidence type="ECO:0000256" key="4">
    <source>
        <dbReference type="ARBA" id="ARBA00022962"/>
    </source>
</evidence>
<dbReference type="GO" id="GO:0005829">
    <property type="term" value="C:cytosol"/>
    <property type="evidence" value="ECO:0007669"/>
    <property type="project" value="TreeGrafter"/>
</dbReference>
<evidence type="ECO:0000256" key="8">
    <source>
        <dbReference type="PIRSR" id="PIRSR005639-2"/>
    </source>
</evidence>
<feature type="binding site" evidence="8">
    <location>
        <begin position="63"/>
        <end position="65"/>
    </location>
    <ligand>
        <name>L-glutamine</name>
        <dbReference type="ChEBI" id="CHEBI:58359"/>
    </ligand>
</feature>
<dbReference type="GO" id="GO:0042823">
    <property type="term" value="P:pyridoxal phosphate biosynthetic process"/>
    <property type="evidence" value="ECO:0007669"/>
    <property type="project" value="InterPro"/>
</dbReference>
<dbReference type="InterPro" id="IPR002161">
    <property type="entry name" value="PdxT/SNO"/>
</dbReference>
<gene>
    <name evidence="9" type="ORF">CPLU01_07823</name>
</gene>
<evidence type="ECO:0000256" key="7">
    <source>
        <dbReference type="PIRSR" id="PIRSR005639-1"/>
    </source>
</evidence>
<accession>A0A8H6KDI5</accession>
<comment type="similarity">
    <text evidence="1">Belongs to the glutaminase PdxT/SNO family.</text>
</comment>
<dbReference type="PROSITE" id="PS51130">
    <property type="entry name" value="PDXT_SNO_2"/>
    <property type="match status" value="1"/>
</dbReference>
<dbReference type="Pfam" id="PF01174">
    <property type="entry name" value="SNO"/>
    <property type="match status" value="2"/>
</dbReference>
<evidence type="ECO:0000313" key="10">
    <source>
        <dbReference type="Proteomes" id="UP000654918"/>
    </source>
</evidence>
<dbReference type="EMBL" id="WIGO01000105">
    <property type="protein sequence ID" value="KAF6829632.1"/>
    <property type="molecule type" value="Genomic_DNA"/>
</dbReference>
<dbReference type="PROSITE" id="PS01236">
    <property type="entry name" value="PDXT_SNO_1"/>
    <property type="match status" value="1"/>
</dbReference>
<dbReference type="PROSITE" id="PS51273">
    <property type="entry name" value="GATASE_TYPE_1"/>
    <property type="match status" value="1"/>
</dbReference>
<dbReference type="SUPFAM" id="SSF52317">
    <property type="entry name" value="Class I glutamine amidotransferase-like"/>
    <property type="match status" value="1"/>
</dbReference>
<dbReference type="PIRSF" id="PIRSF005639">
    <property type="entry name" value="Glut_amidoT_SNO"/>
    <property type="match status" value="1"/>
</dbReference>
<keyword evidence="3" id="KW-0378">Hydrolase</keyword>
<evidence type="ECO:0000256" key="5">
    <source>
        <dbReference type="ARBA" id="ARBA00023239"/>
    </source>
</evidence>
<evidence type="ECO:0000313" key="9">
    <source>
        <dbReference type="EMBL" id="KAF6829632.1"/>
    </source>
</evidence>
<feature type="active site" description="Charge relay system" evidence="7">
    <location>
        <position position="237"/>
    </location>
</feature>
<keyword evidence="5" id="KW-0456">Lyase</keyword>
<protein>
    <recommendedName>
        <fullName evidence="2">glutaminase</fullName>
        <ecNumber evidence="2">3.5.1.2</ecNumber>
    </recommendedName>
</protein>
<dbReference type="CDD" id="cd01749">
    <property type="entry name" value="GATase1_PB"/>
    <property type="match status" value="1"/>
</dbReference>
<comment type="caution">
    <text evidence="9">The sequence shown here is derived from an EMBL/GenBank/DDBJ whole genome shotgun (WGS) entry which is preliminary data.</text>
</comment>
<feature type="active site" description="Nucleophile" evidence="7">
    <location>
        <position position="96"/>
    </location>
</feature>
<dbReference type="Proteomes" id="UP000654918">
    <property type="component" value="Unassembled WGS sequence"/>
</dbReference>
<dbReference type="GO" id="GO:0008614">
    <property type="term" value="P:pyridoxine metabolic process"/>
    <property type="evidence" value="ECO:0007669"/>
    <property type="project" value="TreeGrafter"/>
</dbReference>
<feature type="binding site" evidence="8">
    <location>
        <begin position="164"/>
        <end position="165"/>
    </location>
    <ligand>
        <name>L-glutamine</name>
        <dbReference type="ChEBI" id="CHEBI:58359"/>
    </ligand>
</feature>
<comment type="catalytic activity">
    <reaction evidence="6">
        <text>L-glutamine + H2O = L-glutamate + NH4(+)</text>
        <dbReference type="Rhea" id="RHEA:15889"/>
        <dbReference type="ChEBI" id="CHEBI:15377"/>
        <dbReference type="ChEBI" id="CHEBI:28938"/>
        <dbReference type="ChEBI" id="CHEBI:29985"/>
        <dbReference type="ChEBI" id="CHEBI:58359"/>
        <dbReference type="EC" id="3.5.1.2"/>
    </reaction>
</comment>
<dbReference type="EC" id="3.5.1.2" evidence="2"/>
<dbReference type="GO" id="GO:0004359">
    <property type="term" value="F:glutaminase activity"/>
    <property type="evidence" value="ECO:0007669"/>
    <property type="project" value="UniProtKB-EC"/>
</dbReference>
<keyword evidence="4" id="KW-0315">Glutamine amidotransferase</keyword>
<evidence type="ECO:0000256" key="3">
    <source>
        <dbReference type="ARBA" id="ARBA00022801"/>
    </source>
</evidence>
<dbReference type="Gene3D" id="3.40.50.880">
    <property type="match status" value="1"/>
</dbReference>
<reference evidence="9" key="1">
    <citation type="journal article" date="2020" name="Phytopathology">
        <title>Genome Sequence Resources of Colletotrichum truncatum, C. plurivorum, C. musicola, and C. sojae: Four Species Pathogenic to Soybean (Glycine max).</title>
        <authorList>
            <person name="Rogerio F."/>
            <person name="Boufleur T.R."/>
            <person name="Ciampi-Guillardi M."/>
            <person name="Sukno S.A."/>
            <person name="Thon M.R."/>
            <person name="Massola Junior N.S."/>
            <person name="Baroncelli R."/>
        </authorList>
    </citation>
    <scope>NUCLEOTIDE SEQUENCE</scope>
    <source>
        <strain evidence="9">LFN00145</strain>
    </source>
</reference>
<feature type="active site" description="Charge relay system" evidence="7">
    <location>
        <position position="235"/>
    </location>
</feature>
<name>A0A8H6KDI5_9PEZI</name>
<evidence type="ECO:0000256" key="6">
    <source>
        <dbReference type="ARBA" id="ARBA00049534"/>
    </source>
</evidence>
<dbReference type="InterPro" id="IPR029062">
    <property type="entry name" value="Class_I_gatase-like"/>
</dbReference>
<dbReference type="NCBIfam" id="TIGR03800">
    <property type="entry name" value="PLP_synth_Pdx2"/>
    <property type="match status" value="1"/>
</dbReference>
<organism evidence="9 10">
    <name type="scientific">Colletotrichum plurivorum</name>
    <dbReference type="NCBI Taxonomy" id="2175906"/>
    <lineage>
        <taxon>Eukaryota</taxon>
        <taxon>Fungi</taxon>
        <taxon>Dikarya</taxon>
        <taxon>Ascomycota</taxon>
        <taxon>Pezizomycotina</taxon>
        <taxon>Sordariomycetes</taxon>
        <taxon>Hypocreomycetidae</taxon>
        <taxon>Glomerellales</taxon>
        <taxon>Glomerellaceae</taxon>
        <taxon>Colletotrichum</taxon>
        <taxon>Colletotrichum orchidearum species complex</taxon>
    </lineage>
</organism>
<dbReference type="PANTHER" id="PTHR31559">
    <property type="entry name" value="PYRIDOXAL 5'-PHOSPHATE SYNTHASE SUBUNIT SNO"/>
    <property type="match status" value="1"/>
</dbReference>
<evidence type="ECO:0000256" key="1">
    <source>
        <dbReference type="ARBA" id="ARBA00008345"/>
    </source>
</evidence>
<dbReference type="InterPro" id="IPR021196">
    <property type="entry name" value="PdxT/SNO_CS"/>
</dbReference>
<dbReference type="GO" id="GO:0016829">
    <property type="term" value="F:lyase activity"/>
    <property type="evidence" value="ECO:0007669"/>
    <property type="project" value="UniProtKB-KW"/>
</dbReference>
<keyword evidence="10" id="KW-1185">Reference proteome</keyword>
<sequence>MPTVTVGVLALQGGFQEHVDLVRKAAAALLSAPVPSPVPEIVAVEVRTEEELRRCDALIIPGGESTAISLVATRCGLMEPLKEFVKVNRRPVWGTCAGAILLADEANATKKGGQELIGGLGVRVHRNHFGRQIESFVADLDLPFLSRGDGASKPASAPFPGVFIRAPIVEKILSSSDTTTTTTTKQPADSSPVDILAVLLGRKGMVDGVSQSTGDDSVGDIVAVRQANIFATSFHPELTDDIRIHVWWLEQVLQSLPSTSSA</sequence>
<dbReference type="PANTHER" id="PTHR31559:SF0">
    <property type="entry name" value="PYRIDOXAL 5'-PHOSPHATE SYNTHASE SUBUNIT SNO1-RELATED"/>
    <property type="match status" value="1"/>
</dbReference>
<dbReference type="GO" id="GO:1903600">
    <property type="term" value="C:glutaminase complex"/>
    <property type="evidence" value="ECO:0007669"/>
    <property type="project" value="TreeGrafter"/>
</dbReference>